<name>A0ACC2K7K6_PERAE</name>
<protein>
    <submittedName>
        <fullName evidence="1">Uncharacterized protein</fullName>
    </submittedName>
</protein>
<accession>A0ACC2K7K6</accession>
<sequence length="640" mass="69818">MHEDGGSIITKSHSQSQIGRTLPLSPPDQTRLLTIEFLSLEIKLPTLSDRFIFASDHPYQALHMDGCTSKRTTGRLGIVKRGSASSFKDLKHEEDKSIRCANRIGCNTRLKSMKGTQIGNPNAEKDKCLRLTFRSSSSNAILGNSPKPYAGRGNLQKPFREQQNQASLKETVLTESSRRHGEAEVSESSLLTAEVLAEHPQNEESESVVRQDFSVNTGEEVGSSNVTSGSGAKKQIYKRIGLRSEDTSFGSSASVRRSSLSTRNSGQVAKSLSPSQGSKAHRDGLRNDRCASVSDSHLSGNSSPDSGNGRTGYTIRKRCPDGETSSSATRATTRLSTVGNSISQRRNGPSRPSLSFHEGSSSQQASGKSKNWSASSNVGAAVRTRRMVSADSRTRVPARANNNYSSLTEPILPHELSQTEALVSGSTTPSSSQSFLTEFRSSFHNSRGQLDSSSEIVHSSPISHSEDGSSTRALHGHSVDRDSFRRINMDGVAEVLFALERIEHDAELTYEQLLVLETNLLLGGLGLHDQHRDMRLDIDNMTYEELLALEERMGTVSTALPAEALSKCLKRCCYMPTALFPGLAGCGEDDTKCSICQEEYEAGDEMGKLGCEHRYHLECVNQWLRLKNWCPICKAAALPS</sequence>
<proteinExistence type="predicted"/>
<evidence type="ECO:0000313" key="1">
    <source>
        <dbReference type="EMBL" id="KAJ8617085.1"/>
    </source>
</evidence>
<dbReference type="EMBL" id="CM056812">
    <property type="protein sequence ID" value="KAJ8617085.1"/>
    <property type="molecule type" value="Genomic_DNA"/>
</dbReference>
<keyword evidence="2" id="KW-1185">Reference proteome</keyword>
<dbReference type="Proteomes" id="UP001234297">
    <property type="component" value="Chromosome 4"/>
</dbReference>
<comment type="caution">
    <text evidence="1">The sequence shown here is derived from an EMBL/GenBank/DDBJ whole genome shotgun (WGS) entry which is preliminary data.</text>
</comment>
<organism evidence="1 2">
    <name type="scientific">Persea americana</name>
    <name type="common">Avocado</name>
    <dbReference type="NCBI Taxonomy" id="3435"/>
    <lineage>
        <taxon>Eukaryota</taxon>
        <taxon>Viridiplantae</taxon>
        <taxon>Streptophyta</taxon>
        <taxon>Embryophyta</taxon>
        <taxon>Tracheophyta</taxon>
        <taxon>Spermatophyta</taxon>
        <taxon>Magnoliopsida</taxon>
        <taxon>Magnoliidae</taxon>
        <taxon>Laurales</taxon>
        <taxon>Lauraceae</taxon>
        <taxon>Persea</taxon>
    </lineage>
</organism>
<gene>
    <name evidence="1" type="ORF">MRB53_013271</name>
</gene>
<evidence type="ECO:0000313" key="2">
    <source>
        <dbReference type="Proteomes" id="UP001234297"/>
    </source>
</evidence>
<reference evidence="1 2" key="1">
    <citation type="journal article" date="2022" name="Hortic Res">
        <title>A haplotype resolved chromosomal level avocado genome allows analysis of novel avocado genes.</title>
        <authorList>
            <person name="Nath O."/>
            <person name="Fletcher S.J."/>
            <person name="Hayward A."/>
            <person name="Shaw L.M."/>
            <person name="Masouleh A.K."/>
            <person name="Furtado A."/>
            <person name="Henry R.J."/>
            <person name="Mitter N."/>
        </authorList>
    </citation>
    <scope>NUCLEOTIDE SEQUENCE [LARGE SCALE GENOMIC DNA]</scope>
    <source>
        <strain evidence="2">cv. Hass</strain>
    </source>
</reference>